<dbReference type="OrthoDB" id="194599at2"/>
<sequence>MNEIDPHHLRTAAALLKAMANERRLLILCQLGQGEQCVGELAGPVGLGQSALSQHLAKLRAEGLVATRRQGQTIFYRLASAEVAAVIEVLAGLYCGRPADNHPLQPET</sequence>
<dbReference type="InterPro" id="IPR051011">
    <property type="entry name" value="Metal_resp_trans_reg"/>
</dbReference>
<evidence type="ECO:0000256" key="1">
    <source>
        <dbReference type="ARBA" id="ARBA00023015"/>
    </source>
</evidence>
<proteinExistence type="predicted"/>
<dbReference type="Pfam" id="PF01022">
    <property type="entry name" value="HTH_5"/>
    <property type="match status" value="1"/>
</dbReference>
<evidence type="ECO:0000256" key="3">
    <source>
        <dbReference type="ARBA" id="ARBA00023163"/>
    </source>
</evidence>
<reference evidence="6" key="1">
    <citation type="submission" date="2018-05" db="EMBL/GenBank/DDBJ databases">
        <title>Azospirillum thermophila sp. nov., a novel isolated from hot spring.</title>
        <authorList>
            <person name="Zhao Z."/>
        </authorList>
    </citation>
    <scope>NUCLEOTIDE SEQUENCE [LARGE SCALE GENOMIC DNA]</scope>
    <source>
        <strain evidence="6">CFH 70021</strain>
        <plasmid evidence="6">unnamed1</plasmid>
    </source>
</reference>
<organism evidence="5 6">
    <name type="scientific">Azospirillum thermophilum</name>
    <dbReference type="NCBI Taxonomy" id="2202148"/>
    <lineage>
        <taxon>Bacteria</taxon>
        <taxon>Pseudomonadati</taxon>
        <taxon>Pseudomonadota</taxon>
        <taxon>Alphaproteobacteria</taxon>
        <taxon>Rhodospirillales</taxon>
        <taxon>Azospirillaceae</taxon>
        <taxon>Azospirillum</taxon>
    </lineage>
</organism>
<dbReference type="InterPro" id="IPR011991">
    <property type="entry name" value="ArsR-like_HTH"/>
</dbReference>
<dbReference type="AlphaFoldDB" id="A0A2S2CW17"/>
<protein>
    <submittedName>
        <fullName evidence="5">ArsR family transcriptional regulator</fullName>
    </submittedName>
</protein>
<keyword evidence="2" id="KW-0238">DNA-binding</keyword>
<dbReference type="NCBIfam" id="NF033788">
    <property type="entry name" value="HTH_metalloreg"/>
    <property type="match status" value="1"/>
</dbReference>
<evidence type="ECO:0000313" key="6">
    <source>
        <dbReference type="Proteomes" id="UP000245629"/>
    </source>
</evidence>
<dbReference type="Gene3D" id="1.10.10.10">
    <property type="entry name" value="Winged helix-like DNA-binding domain superfamily/Winged helix DNA-binding domain"/>
    <property type="match status" value="1"/>
</dbReference>
<dbReference type="KEGG" id="azz:DEW08_21450"/>
<dbReference type="PANTHER" id="PTHR43132:SF2">
    <property type="entry name" value="ARSENICAL RESISTANCE OPERON REPRESSOR ARSR-RELATED"/>
    <property type="match status" value="1"/>
</dbReference>
<dbReference type="Proteomes" id="UP000245629">
    <property type="component" value="Plasmid unnamed1"/>
</dbReference>
<dbReference type="RefSeq" id="WP_109331203.1">
    <property type="nucleotide sequence ID" value="NZ_CP029356.1"/>
</dbReference>
<evidence type="ECO:0000256" key="2">
    <source>
        <dbReference type="ARBA" id="ARBA00023125"/>
    </source>
</evidence>
<accession>A0A2S2CW17</accession>
<evidence type="ECO:0000259" key="4">
    <source>
        <dbReference type="PROSITE" id="PS50987"/>
    </source>
</evidence>
<dbReference type="EMBL" id="CP029356">
    <property type="protein sequence ID" value="AWK88669.1"/>
    <property type="molecule type" value="Genomic_DNA"/>
</dbReference>
<dbReference type="GO" id="GO:0003700">
    <property type="term" value="F:DNA-binding transcription factor activity"/>
    <property type="evidence" value="ECO:0007669"/>
    <property type="project" value="InterPro"/>
</dbReference>
<dbReference type="PROSITE" id="PS50987">
    <property type="entry name" value="HTH_ARSR_2"/>
    <property type="match status" value="1"/>
</dbReference>
<keyword evidence="3" id="KW-0804">Transcription</keyword>
<gene>
    <name evidence="5" type="ORF">DEW08_21450</name>
</gene>
<feature type="domain" description="HTH arsR-type" evidence="4">
    <location>
        <begin position="4"/>
        <end position="98"/>
    </location>
</feature>
<dbReference type="InterPro" id="IPR001845">
    <property type="entry name" value="HTH_ArsR_DNA-bd_dom"/>
</dbReference>
<dbReference type="CDD" id="cd00090">
    <property type="entry name" value="HTH_ARSR"/>
    <property type="match status" value="1"/>
</dbReference>
<dbReference type="PANTHER" id="PTHR43132">
    <property type="entry name" value="ARSENICAL RESISTANCE OPERON REPRESSOR ARSR-RELATED"/>
    <property type="match status" value="1"/>
</dbReference>
<dbReference type="SMART" id="SM00418">
    <property type="entry name" value="HTH_ARSR"/>
    <property type="match status" value="1"/>
</dbReference>
<dbReference type="InterPro" id="IPR036390">
    <property type="entry name" value="WH_DNA-bd_sf"/>
</dbReference>
<keyword evidence="5" id="KW-0614">Plasmid</keyword>
<dbReference type="PRINTS" id="PR00778">
    <property type="entry name" value="HTHARSR"/>
</dbReference>
<keyword evidence="1" id="KW-0805">Transcription regulation</keyword>
<dbReference type="InterPro" id="IPR036388">
    <property type="entry name" value="WH-like_DNA-bd_sf"/>
</dbReference>
<dbReference type="GO" id="GO:0003677">
    <property type="term" value="F:DNA binding"/>
    <property type="evidence" value="ECO:0007669"/>
    <property type="project" value="UniProtKB-KW"/>
</dbReference>
<keyword evidence="6" id="KW-1185">Reference proteome</keyword>
<evidence type="ECO:0000313" key="5">
    <source>
        <dbReference type="EMBL" id="AWK88669.1"/>
    </source>
</evidence>
<dbReference type="SUPFAM" id="SSF46785">
    <property type="entry name" value="Winged helix' DNA-binding domain"/>
    <property type="match status" value="1"/>
</dbReference>
<geneLocation type="plasmid" evidence="5 6">
    <name>unnamed1</name>
</geneLocation>
<name>A0A2S2CW17_9PROT</name>